<dbReference type="Proteomes" id="UP000324222">
    <property type="component" value="Unassembled WGS sequence"/>
</dbReference>
<evidence type="ECO:0000313" key="2">
    <source>
        <dbReference type="Proteomes" id="UP000324222"/>
    </source>
</evidence>
<comment type="caution">
    <text evidence="1">The sequence shown here is derived from an EMBL/GenBank/DDBJ whole genome shotgun (WGS) entry which is preliminary data.</text>
</comment>
<sequence>MMQFSTVSSAGAIWCLGRDPIAVQRRV</sequence>
<keyword evidence="2" id="KW-1185">Reference proteome</keyword>
<proteinExistence type="predicted"/>
<gene>
    <name evidence="1" type="ORF">E2C01_094265</name>
</gene>
<name>A0A5B7JVP5_PORTR</name>
<organism evidence="1 2">
    <name type="scientific">Portunus trituberculatus</name>
    <name type="common">Swimming crab</name>
    <name type="synonym">Neptunus trituberculatus</name>
    <dbReference type="NCBI Taxonomy" id="210409"/>
    <lineage>
        <taxon>Eukaryota</taxon>
        <taxon>Metazoa</taxon>
        <taxon>Ecdysozoa</taxon>
        <taxon>Arthropoda</taxon>
        <taxon>Crustacea</taxon>
        <taxon>Multicrustacea</taxon>
        <taxon>Malacostraca</taxon>
        <taxon>Eumalacostraca</taxon>
        <taxon>Eucarida</taxon>
        <taxon>Decapoda</taxon>
        <taxon>Pleocyemata</taxon>
        <taxon>Brachyura</taxon>
        <taxon>Eubrachyura</taxon>
        <taxon>Portunoidea</taxon>
        <taxon>Portunidae</taxon>
        <taxon>Portuninae</taxon>
        <taxon>Portunus</taxon>
    </lineage>
</organism>
<accession>A0A5B7JVP5</accession>
<dbReference type="EMBL" id="VSRR010115990">
    <property type="protein sequence ID" value="MPC98879.1"/>
    <property type="molecule type" value="Genomic_DNA"/>
</dbReference>
<protein>
    <submittedName>
        <fullName evidence="1">Uncharacterized protein</fullName>
    </submittedName>
</protein>
<evidence type="ECO:0000313" key="1">
    <source>
        <dbReference type="EMBL" id="MPC98879.1"/>
    </source>
</evidence>
<dbReference type="AlphaFoldDB" id="A0A5B7JVP5"/>
<reference evidence="1 2" key="1">
    <citation type="submission" date="2019-05" db="EMBL/GenBank/DDBJ databases">
        <title>Another draft genome of Portunus trituberculatus and its Hox gene families provides insights of decapod evolution.</title>
        <authorList>
            <person name="Jeong J.-H."/>
            <person name="Song I."/>
            <person name="Kim S."/>
            <person name="Choi T."/>
            <person name="Kim D."/>
            <person name="Ryu S."/>
            <person name="Kim W."/>
        </authorList>
    </citation>
    <scope>NUCLEOTIDE SEQUENCE [LARGE SCALE GENOMIC DNA]</scope>
    <source>
        <tissue evidence="1">Muscle</tissue>
    </source>
</reference>